<keyword evidence="4" id="KW-1185">Reference proteome</keyword>
<dbReference type="Pfam" id="PF00589">
    <property type="entry name" value="Phage_integrase"/>
    <property type="match status" value="1"/>
</dbReference>
<dbReference type="RefSeq" id="WP_066246065.1">
    <property type="nucleotide sequence ID" value="NZ_LRFC01000041.1"/>
</dbReference>
<accession>A0A163PBA1</accession>
<keyword evidence="1" id="KW-0233">DNA recombination</keyword>
<feature type="domain" description="Tyr recombinase" evidence="2">
    <location>
        <begin position="7"/>
        <end position="181"/>
    </location>
</feature>
<dbReference type="GO" id="GO:0006310">
    <property type="term" value="P:DNA recombination"/>
    <property type="evidence" value="ECO:0007669"/>
    <property type="project" value="UniProtKB-KW"/>
</dbReference>
<dbReference type="PANTHER" id="PTHR30349">
    <property type="entry name" value="PHAGE INTEGRASE-RELATED"/>
    <property type="match status" value="1"/>
</dbReference>
<dbReference type="InterPro" id="IPR011010">
    <property type="entry name" value="DNA_brk_join_enz"/>
</dbReference>
<dbReference type="GO" id="GO:0015074">
    <property type="term" value="P:DNA integration"/>
    <property type="evidence" value="ECO:0007669"/>
    <property type="project" value="InterPro"/>
</dbReference>
<dbReference type="InterPro" id="IPR013762">
    <property type="entry name" value="Integrase-like_cat_sf"/>
</dbReference>
<dbReference type="OrthoDB" id="9788852at2"/>
<evidence type="ECO:0000259" key="2">
    <source>
        <dbReference type="PROSITE" id="PS51898"/>
    </source>
</evidence>
<comment type="caution">
    <text evidence="3">The sequence shown here is derived from an EMBL/GenBank/DDBJ whole genome shotgun (WGS) entry which is preliminary data.</text>
</comment>
<dbReference type="Gene3D" id="1.10.443.10">
    <property type="entry name" value="Intergrase catalytic core"/>
    <property type="match status" value="1"/>
</dbReference>
<dbReference type="EMBL" id="LRFC01000041">
    <property type="protein sequence ID" value="KZE63283.1"/>
    <property type="molecule type" value="Genomic_DNA"/>
</dbReference>
<reference evidence="4" key="1">
    <citation type="submission" date="2016-01" db="EMBL/GenBank/DDBJ databases">
        <title>Draft genome of Chromobacterium sp. F49.</title>
        <authorList>
            <person name="Hong K.W."/>
        </authorList>
    </citation>
    <scope>NUCLEOTIDE SEQUENCE [LARGE SCALE GENOMIC DNA]</scope>
    <source>
        <strain evidence="4">P7IIIA</strain>
    </source>
</reference>
<dbReference type="GO" id="GO:0003677">
    <property type="term" value="F:DNA binding"/>
    <property type="evidence" value="ECO:0007669"/>
    <property type="project" value="InterPro"/>
</dbReference>
<dbReference type="InterPro" id="IPR002104">
    <property type="entry name" value="Integrase_catalytic"/>
</dbReference>
<name>A0A163PBA1_9BACL</name>
<evidence type="ECO:0000313" key="4">
    <source>
        <dbReference type="Proteomes" id="UP000076567"/>
    </source>
</evidence>
<evidence type="ECO:0000313" key="3">
    <source>
        <dbReference type="EMBL" id="KZE63283.1"/>
    </source>
</evidence>
<gene>
    <name evidence="3" type="ORF">AWM68_15935</name>
</gene>
<dbReference type="CDD" id="cd01192">
    <property type="entry name" value="INT_C_like_3"/>
    <property type="match status" value="1"/>
</dbReference>
<dbReference type="PROSITE" id="PS51898">
    <property type="entry name" value="TYR_RECOMBINASE"/>
    <property type="match status" value="1"/>
</dbReference>
<dbReference type="InterPro" id="IPR050090">
    <property type="entry name" value="Tyrosine_recombinase_XerCD"/>
</dbReference>
<organism evidence="3 4">
    <name type="scientific">Fictibacillus phosphorivorans</name>
    <dbReference type="NCBI Taxonomy" id="1221500"/>
    <lineage>
        <taxon>Bacteria</taxon>
        <taxon>Bacillati</taxon>
        <taxon>Bacillota</taxon>
        <taxon>Bacilli</taxon>
        <taxon>Bacillales</taxon>
        <taxon>Fictibacillaceae</taxon>
        <taxon>Fictibacillus</taxon>
    </lineage>
</organism>
<proteinExistence type="predicted"/>
<evidence type="ECO:0000256" key="1">
    <source>
        <dbReference type="ARBA" id="ARBA00023172"/>
    </source>
</evidence>
<sequence>MSEKALYNVQPLRTQEEIDNLKWSLERYCSPRDLFLFVFGINTGLRVSDLLPLRVADVRDRTHVVIIEKKTGKKKRFPILALQHEIMRYTAGMKPTEYLFASRKGNGPITTTQAYRSLVKAANMIDRDDIGTHTMRKTFGYHYYKRTKDIVTLMEIFNHSAPSITKRYIGITQDEIDQSLKDFLL</sequence>
<dbReference type="PANTHER" id="PTHR30349:SF82">
    <property type="entry name" value="INTEGRASE_RECOMBINASE YOEC-RELATED"/>
    <property type="match status" value="1"/>
</dbReference>
<protein>
    <submittedName>
        <fullName evidence="3">Integrase</fullName>
    </submittedName>
</protein>
<dbReference type="SUPFAM" id="SSF56349">
    <property type="entry name" value="DNA breaking-rejoining enzymes"/>
    <property type="match status" value="1"/>
</dbReference>
<dbReference type="AlphaFoldDB" id="A0A163PBA1"/>
<dbReference type="Proteomes" id="UP000076567">
    <property type="component" value="Unassembled WGS sequence"/>
</dbReference>